<feature type="non-terminal residue" evidence="1">
    <location>
        <position position="167"/>
    </location>
</feature>
<protein>
    <submittedName>
        <fullName evidence="1">Uncharacterized protein</fullName>
    </submittedName>
</protein>
<evidence type="ECO:0000313" key="1">
    <source>
        <dbReference type="EMBL" id="KAH9830055.1"/>
    </source>
</evidence>
<sequence length="167" mass="18689">MLRTAKKHNASFAAIKLDKSLKDQLPVWYHISASKHLRRLDNTTISKCLRMTHGATTVADITRIARHDTPIVMNDNSNDISCTCIDCASERRLGCQDPLKCKDAARRLIRLLEQKWNPTIDSPNDGLTLTKKRLDINAKAIESGDAVTFNPSVTERGGLTEAFRVFV</sequence>
<reference evidence="1 2" key="1">
    <citation type="journal article" date="2021" name="Environ. Microbiol.">
        <title>Gene family expansions and transcriptome signatures uncover fungal adaptations to wood decay.</title>
        <authorList>
            <person name="Hage H."/>
            <person name="Miyauchi S."/>
            <person name="Viragh M."/>
            <person name="Drula E."/>
            <person name="Min B."/>
            <person name="Chaduli D."/>
            <person name="Navarro D."/>
            <person name="Favel A."/>
            <person name="Norest M."/>
            <person name="Lesage-Meessen L."/>
            <person name="Balint B."/>
            <person name="Merenyi Z."/>
            <person name="de Eugenio L."/>
            <person name="Morin E."/>
            <person name="Martinez A.T."/>
            <person name="Baldrian P."/>
            <person name="Stursova M."/>
            <person name="Martinez M.J."/>
            <person name="Novotny C."/>
            <person name="Magnuson J.K."/>
            <person name="Spatafora J.W."/>
            <person name="Maurice S."/>
            <person name="Pangilinan J."/>
            <person name="Andreopoulos W."/>
            <person name="LaButti K."/>
            <person name="Hundley H."/>
            <person name="Na H."/>
            <person name="Kuo A."/>
            <person name="Barry K."/>
            <person name="Lipzen A."/>
            <person name="Henrissat B."/>
            <person name="Riley R."/>
            <person name="Ahrendt S."/>
            <person name="Nagy L.G."/>
            <person name="Grigoriev I.V."/>
            <person name="Martin F."/>
            <person name="Rosso M.N."/>
        </authorList>
    </citation>
    <scope>NUCLEOTIDE SEQUENCE [LARGE SCALE GENOMIC DNA]</scope>
    <source>
        <strain evidence="1 2">CIRM-BRFM 1785</strain>
    </source>
</reference>
<dbReference type="GeneID" id="72000601"/>
<evidence type="ECO:0000313" key="2">
    <source>
        <dbReference type="Proteomes" id="UP000814176"/>
    </source>
</evidence>
<accession>A0ABQ8K0A0</accession>
<name>A0ABQ8K0A0_9APHY</name>
<dbReference type="Proteomes" id="UP000814176">
    <property type="component" value="Unassembled WGS sequence"/>
</dbReference>
<proteinExistence type="predicted"/>
<dbReference type="EMBL" id="JADCUA010000034">
    <property type="protein sequence ID" value="KAH9830055.1"/>
    <property type="molecule type" value="Genomic_DNA"/>
</dbReference>
<organism evidence="1 2">
    <name type="scientific">Rhodofomes roseus</name>
    <dbReference type="NCBI Taxonomy" id="34475"/>
    <lineage>
        <taxon>Eukaryota</taxon>
        <taxon>Fungi</taxon>
        <taxon>Dikarya</taxon>
        <taxon>Basidiomycota</taxon>
        <taxon>Agaricomycotina</taxon>
        <taxon>Agaricomycetes</taxon>
        <taxon>Polyporales</taxon>
        <taxon>Rhodofomes</taxon>
    </lineage>
</organism>
<keyword evidence="2" id="KW-1185">Reference proteome</keyword>
<comment type="caution">
    <text evidence="1">The sequence shown here is derived from an EMBL/GenBank/DDBJ whole genome shotgun (WGS) entry which is preliminary data.</text>
</comment>
<dbReference type="RefSeq" id="XP_047773418.1">
    <property type="nucleotide sequence ID" value="XM_047919869.1"/>
</dbReference>
<gene>
    <name evidence="1" type="ORF">C8Q71DRAFT_691735</name>
</gene>